<accession>A0A836CHW9</accession>
<reference evidence="2" key="1">
    <citation type="submission" date="2021-02" db="EMBL/GenBank/DDBJ databases">
        <title>First Annotated Genome of the Yellow-green Alga Tribonema minus.</title>
        <authorList>
            <person name="Mahan K.M."/>
        </authorList>
    </citation>
    <scope>NUCLEOTIDE SEQUENCE</scope>
    <source>
        <strain evidence="2">UTEX B ZZ1240</strain>
    </source>
</reference>
<proteinExistence type="predicted"/>
<evidence type="ECO:0008006" key="4">
    <source>
        <dbReference type="Google" id="ProtNLM"/>
    </source>
</evidence>
<organism evidence="2 3">
    <name type="scientific">Tribonema minus</name>
    <dbReference type="NCBI Taxonomy" id="303371"/>
    <lineage>
        <taxon>Eukaryota</taxon>
        <taxon>Sar</taxon>
        <taxon>Stramenopiles</taxon>
        <taxon>Ochrophyta</taxon>
        <taxon>PX clade</taxon>
        <taxon>Xanthophyceae</taxon>
        <taxon>Tribonematales</taxon>
        <taxon>Tribonemataceae</taxon>
        <taxon>Tribonema</taxon>
    </lineage>
</organism>
<keyword evidence="3" id="KW-1185">Reference proteome</keyword>
<evidence type="ECO:0000256" key="1">
    <source>
        <dbReference type="SAM" id="SignalP"/>
    </source>
</evidence>
<name>A0A836CHW9_9STRA</name>
<sequence length="74" mass="8084">MCAAIIPHSAMRIIFQAVLVNVVDCCLACLKQHHHHSPISGTIPYPPPLLMIESCCLCLCAFCKGSHTFVLMTC</sequence>
<gene>
    <name evidence="2" type="ORF">JKP88DRAFT_218970</name>
</gene>
<protein>
    <recommendedName>
        <fullName evidence="4">Secreted protein</fullName>
    </recommendedName>
</protein>
<dbReference type="AlphaFoldDB" id="A0A836CHW9"/>
<evidence type="ECO:0000313" key="2">
    <source>
        <dbReference type="EMBL" id="KAG5186159.1"/>
    </source>
</evidence>
<dbReference type="Proteomes" id="UP000664859">
    <property type="component" value="Unassembled WGS sequence"/>
</dbReference>
<feature type="chain" id="PRO_5032862462" description="Secreted protein" evidence="1">
    <location>
        <begin position="26"/>
        <end position="74"/>
    </location>
</feature>
<keyword evidence="1" id="KW-0732">Signal</keyword>
<dbReference type="EMBL" id="JAFCMP010000113">
    <property type="protein sequence ID" value="KAG5186159.1"/>
    <property type="molecule type" value="Genomic_DNA"/>
</dbReference>
<evidence type="ECO:0000313" key="3">
    <source>
        <dbReference type="Proteomes" id="UP000664859"/>
    </source>
</evidence>
<comment type="caution">
    <text evidence="2">The sequence shown here is derived from an EMBL/GenBank/DDBJ whole genome shotgun (WGS) entry which is preliminary data.</text>
</comment>
<feature type="signal peptide" evidence="1">
    <location>
        <begin position="1"/>
        <end position="25"/>
    </location>
</feature>